<organism evidence="16 17">
    <name type="scientific">Lysinibacillus odysseyi 34hs-1 = NBRC 100172</name>
    <dbReference type="NCBI Taxonomy" id="1220589"/>
    <lineage>
        <taxon>Bacteria</taxon>
        <taxon>Bacillati</taxon>
        <taxon>Bacillota</taxon>
        <taxon>Bacilli</taxon>
        <taxon>Bacillales</taxon>
        <taxon>Bacillaceae</taxon>
        <taxon>Lysinibacillus</taxon>
    </lineage>
</organism>
<dbReference type="InterPro" id="IPR036388">
    <property type="entry name" value="WH-like_DNA-bd_sf"/>
</dbReference>
<evidence type="ECO:0000256" key="11">
    <source>
        <dbReference type="ARBA" id="ARBA00039976"/>
    </source>
</evidence>
<evidence type="ECO:0000256" key="1">
    <source>
        <dbReference type="ARBA" id="ARBA00004496"/>
    </source>
</evidence>
<dbReference type="eggNOG" id="COG0745">
    <property type="taxonomic scope" value="Bacteria"/>
</dbReference>
<proteinExistence type="predicted"/>
<dbReference type="OrthoDB" id="9790442at2"/>
<keyword evidence="17" id="KW-1185">Reference proteome</keyword>
<name>A0A0A3JFL7_9BACI</name>
<dbReference type="Pfam" id="PF00486">
    <property type="entry name" value="Trans_reg_C"/>
    <property type="match status" value="1"/>
</dbReference>
<dbReference type="PROSITE" id="PS50110">
    <property type="entry name" value="RESPONSE_REGULATORY"/>
    <property type="match status" value="1"/>
</dbReference>
<dbReference type="CDD" id="cd17574">
    <property type="entry name" value="REC_OmpR"/>
    <property type="match status" value="1"/>
</dbReference>
<keyword evidence="9" id="KW-0804">Transcription</keyword>
<comment type="function">
    <text evidence="10">Member of the two-component regulatory system HssS/HssR involved in intracellular heme homeostasis and tempering of staphylococcal virulence. Phosphorylated HssR binds to a direct repeat sequence within hrtAB promoter and activates the expression of hrtAB, an efflux pump, in response to extracellular heme, hemin, hemoglobin or blood.</text>
</comment>
<evidence type="ECO:0000259" key="14">
    <source>
        <dbReference type="PROSITE" id="PS50110"/>
    </source>
</evidence>
<comment type="subcellular location">
    <subcellularLocation>
        <location evidence="1">Cytoplasm</location>
    </subcellularLocation>
</comment>
<dbReference type="RefSeq" id="WP_036153272.1">
    <property type="nucleotide sequence ID" value="NZ_AVCX01000008.1"/>
</dbReference>
<dbReference type="PANTHER" id="PTHR48111">
    <property type="entry name" value="REGULATOR OF RPOS"/>
    <property type="match status" value="1"/>
</dbReference>
<dbReference type="InterPro" id="IPR016032">
    <property type="entry name" value="Sig_transdc_resp-reg_C-effctor"/>
</dbReference>
<reference evidence="16 17" key="1">
    <citation type="submission" date="2014-02" db="EMBL/GenBank/DDBJ databases">
        <title>Draft genome sequence of Lysinibacillus odysseyi NBRC 100172.</title>
        <authorList>
            <person name="Zhang F."/>
            <person name="Wang G."/>
            <person name="Zhang L."/>
        </authorList>
    </citation>
    <scope>NUCLEOTIDE SEQUENCE [LARGE SCALE GENOMIC DNA]</scope>
    <source>
        <strain evidence="16 17">NBRC 100172</strain>
    </source>
</reference>
<evidence type="ECO:0000256" key="4">
    <source>
        <dbReference type="ARBA" id="ARBA00023012"/>
    </source>
</evidence>
<evidence type="ECO:0000256" key="5">
    <source>
        <dbReference type="ARBA" id="ARBA00023015"/>
    </source>
</evidence>
<dbReference type="Pfam" id="PF00072">
    <property type="entry name" value="Response_reg"/>
    <property type="match status" value="1"/>
</dbReference>
<dbReference type="GO" id="GO:0000156">
    <property type="term" value="F:phosphorelay response regulator activity"/>
    <property type="evidence" value="ECO:0007669"/>
    <property type="project" value="TreeGrafter"/>
</dbReference>
<dbReference type="InterPro" id="IPR011006">
    <property type="entry name" value="CheY-like_superfamily"/>
</dbReference>
<keyword evidence="5" id="KW-0805">Transcription regulation</keyword>
<dbReference type="Gene3D" id="1.10.10.10">
    <property type="entry name" value="Winged helix-like DNA-binding domain superfamily/Winged helix DNA-binding domain"/>
    <property type="match status" value="1"/>
</dbReference>
<feature type="domain" description="OmpR/PhoB-type" evidence="15">
    <location>
        <begin position="125"/>
        <end position="223"/>
    </location>
</feature>
<dbReference type="FunFam" id="3.40.50.2300:FF:000001">
    <property type="entry name" value="DNA-binding response regulator PhoB"/>
    <property type="match status" value="1"/>
</dbReference>
<dbReference type="SMART" id="SM00862">
    <property type="entry name" value="Trans_reg_C"/>
    <property type="match status" value="1"/>
</dbReference>
<evidence type="ECO:0000256" key="2">
    <source>
        <dbReference type="ARBA" id="ARBA00022490"/>
    </source>
</evidence>
<evidence type="ECO:0000256" key="10">
    <source>
        <dbReference type="ARBA" id="ARBA00037471"/>
    </source>
</evidence>
<evidence type="ECO:0000256" key="8">
    <source>
        <dbReference type="ARBA" id="ARBA00023159"/>
    </source>
</evidence>
<evidence type="ECO:0000259" key="15">
    <source>
        <dbReference type="PROSITE" id="PS51755"/>
    </source>
</evidence>
<evidence type="ECO:0000256" key="6">
    <source>
        <dbReference type="ARBA" id="ARBA00023026"/>
    </source>
</evidence>
<dbReference type="InterPro" id="IPR001867">
    <property type="entry name" value="OmpR/PhoB-type_DNA-bd"/>
</dbReference>
<accession>A0A0A3JFL7</accession>
<dbReference type="GO" id="GO:0000976">
    <property type="term" value="F:transcription cis-regulatory region binding"/>
    <property type="evidence" value="ECO:0007669"/>
    <property type="project" value="TreeGrafter"/>
</dbReference>
<evidence type="ECO:0000313" key="17">
    <source>
        <dbReference type="Proteomes" id="UP000030437"/>
    </source>
</evidence>
<evidence type="ECO:0000256" key="13">
    <source>
        <dbReference type="PROSITE-ProRule" id="PRU01091"/>
    </source>
</evidence>
<feature type="modified residue" description="4-aspartylphosphate" evidence="12">
    <location>
        <position position="52"/>
    </location>
</feature>
<comment type="caution">
    <text evidence="16">The sequence shown here is derived from an EMBL/GenBank/DDBJ whole genome shotgun (WGS) entry which is preliminary data.</text>
</comment>
<feature type="domain" description="Response regulatory" evidence="14">
    <location>
        <begin position="3"/>
        <end position="116"/>
    </location>
</feature>
<dbReference type="Gene3D" id="3.40.50.2300">
    <property type="match status" value="1"/>
</dbReference>
<dbReference type="GO" id="GO:0032993">
    <property type="term" value="C:protein-DNA complex"/>
    <property type="evidence" value="ECO:0007669"/>
    <property type="project" value="TreeGrafter"/>
</dbReference>
<dbReference type="Proteomes" id="UP000030437">
    <property type="component" value="Unassembled WGS sequence"/>
</dbReference>
<dbReference type="EMBL" id="JPVP01000053">
    <property type="protein sequence ID" value="KGR85797.1"/>
    <property type="molecule type" value="Genomic_DNA"/>
</dbReference>
<evidence type="ECO:0000313" key="16">
    <source>
        <dbReference type="EMBL" id="KGR85797.1"/>
    </source>
</evidence>
<keyword evidence="3 12" id="KW-0597">Phosphoprotein</keyword>
<dbReference type="InterPro" id="IPR039420">
    <property type="entry name" value="WalR-like"/>
</dbReference>
<keyword evidence="8" id="KW-0010">Activator</keyword>
<dbReference type="STRING" id="1220589.CD32_08080"/>
<keyword evidence="2" id="KW-0963">Cytoplasm</keyword>
<feature type="DNA-binding region" description="OmpR/PhoB-type" evidence="13">
    <location>
        <begin position="125"/>
        <end position="223"/>
    </location>
</feature>
<dbReference type="SMART" id="SM00448">
    <property type="entry name" value="REC"/>
    <property type="match status" value="1"/>
</dbReference>
<keyword evidence="6" id="KW-0843">Virulence</keyword>
<gene>
    <name evidence="16" type="ORF">CD32_08080</name>
</gene>
<sequence>MTTILIVDDDQNVRKFVRIYLTEQGYQVLEASDGMDALRVLEQERCDIAVVDVMMPYMDGFALTKEIRRRYEIPVILLTAKNQIEDKEQGYEAGTDDYVVKPFEPKELYFRIQALLRRYEKSSGEPVVKIGGTVINKNSYEVQTAERTFLLPLKEFELLFWLMSHPSQVFTRDQLIEQIWGMDYEGDDRTVDVHIKRLRERFAPLTNDFHIKTVRGVGYALEANA</sequence>
<dbReference type="GO" id="GO:0006355">
    <property type="term" value="P:regulation of DNA-templated transcription"/>
    <property type="evidence" value="ECO:0007669"/>
    <property type="project" value="InterPro"/>
</dbReference>
<dbReference type="GO" id="GO:0005829">
    <property type="term" value="C:cytosol"/>
    <property type="evidence" value="ECO:0007669"/>
    <property type="project" value="TreeGrafter"/>
</dbReference>
<protein>
    <recommendedName>
        <fullName evidence="11">Heme response regulator HssR</fullName>
    </recommendedName>
</protein>
<keyword evidence="4" id="KW-0902">Two-component regulatory system</keyword>
<dbReference type="AlphaFoldDB" id="A0A0A3JFL7"/>
<evidence type="ECO:0000256" key="12">
    <source>
        <dbReference type="PROSITE-ProRule" id="PRU00169"/>
    </source>
</evidence>
<evidence type="ECO:0000256" key="3">
    <source>
        <dbReference type="ARBA" id="ARBA00022553"/>
    </source>
</evidence>
<dbReference type="FunFam" id="1.10.10.10:FF:000018">
    <property type="entry name" value="DNA-binding response regulator ResD"/>
    <property type="match status" value="1"/>
</dbReference>
<evidence type="ECO:0000256" key="9">
    <source>
        <dbReference type="ARBA" id="ARBA00023163"/>
    </source>
</evidence>
<dbReference type="SUPFAM" id="SSF52172">
    <property type="entry name" value="CheY-like"/>
    <property type="match status" value="1"/>
</dbReference>
<dbReference type="PROSITE" id="PS51755">
    <property type="entry name" value="OMPR_PHOB"/>
    <property type="match status" value="1"/>
</dbReference>
<dbReference type="InterPro" id="IPR001789">
    <property type="entry name" value="Sig_transdc_resp-reg_receiver"/>
</dbReference>
<evidence type="ECO:0000256" key="7">
    <source>
        <dbReference type="ARBA" id="ARBA00023125"/>
    </source>
</evidence>
<dbReference type="CDD" id="cd00383">
    <property type="entry name" value="trans_reg_C"/>
    <property type="match status" value="1"/>
</dbReference>
<dbReference type="PANTHER" id="PTHR48111:SF49">
    <property type="entry name" value="HEME RESPONSE REGULATOR HSSR"/>
    <property type="match status" value="1"/>
</dbReference>
<keyword evidence="7 13" id="KW-0238">DNA-binding</keyword>
<dbReference type="SUPFAM" id="SSF46894">
    <property type="entry name" value="C-terminal effector domain of the bipartite response regulators"/>
    <property type="match status" value="1"/>
</dbReference>